<evidence type="ECO:0000313" key="4">
    <source>
        <dbReference type="Proteomes" id="UP000198426"/>
    </source>
</evidence>
<dbReference type="Proteomes" id="UP000198426">
    <property type="component" value="Unassembled WGS sequence"/>
</dbReference>
<evidence type="ECO:0000313" key="3">
    <source>
        <dbReference type="EMBL" id="SNT40238.1"/>
    </source>
</evidence>
<reference evidence="3 4" key="1">
    <citation type="submission" date="2017-06" db="EMBL/GenBank/DDBJ databases">
        <authorList>
            <person name="Kim H.J."/>
            <person name="Triplett B.A."/>
        </authorList>
    </citation>
    <scope>NUCLEOTIDE SEQUENCE [LARGE SCALE GENOMIC DNA]</scope>
    <source>
        <strain evidence="3 4">DSM 29339</strain>
    </source>
</reference>
<feature type="chain" id="PRO_5013122576" evidence="1">
    <location>
        <begin position="21"/>
        <end position="159"/>
    </location>
</feature>
<dbReference type="SMART" id="SM00318">
    <property type="entry name" value="SNc"/>
    <property type="match status" value="1"/>
</dbReference>
<name>A0A239ME45_9RHOB</name>
<evidence type="ECO:0000256" key="1">
    <source>
        <dbReference type="SAM" id="SignalP"/>
    </source>
</evidence>
<evidence type="ECO:0000259" key="2">
    <source>
        <dbReference type="PROSITE" id="PS50830"/>
    </source>
</evidence>
<keyword evidence="4" id="KW-1185">Reference proteome</keyword>
<dbReference type="GO" id="GO:0004519">
    <property type="term" value="F:endonuclease activity"/>
    <property type="evidence" value="ECO:0007669"/>
    <property type="project" value="UniProtKB-KW"/>
</dbReference>
<keyword evidence="1" id="KW-0732">Signal</keyword>
<accession>A0A239ME45</accession>
<sequence length="159" mass="17878">MVWRCVVLAVVFTTSATCLSAEPSNISGVASVIDADTIEVHGQRIRLFGIDAIESSQACTRDDGSTWRCGKDSAFALADHIARSPIDCDVRDVDRYGRLIAVCRKGKEDINAWLVRNGWAVAYTDYSVDYVGEQRLAEKEKRGIWSASFEMPWTWRRNR</sequence>
<feature type="signal peptide" evidence="1">
    <location>
        <begin position="1"/>
        <end position="20"/>
    </location>
</feature>
<dbReference type="EMBL" id="FZOY01000016">
    <property type="protein sequence ID" value="SNT40238.1"/>
    <property type="molecule type" value="Genomic_DNA"/>
</dbReference>
<dbReference type="Gene3D" id="2.40.50.90">
    <property type="match status" value="1"/>
</dbReference>
<dbReference type="OrthoDB" id="9805504at2"/>
<dbReference type="SUPFAM" id="SSF50199">
    <property type="entry name" value="Staphylococcal nuclease"/>
    <property type="match status" value="1"/>
</dbReference>
<keyword evidence="3" id="KW-0255">Endonuclease</keyword>
<dbReference type="AlphaFoldDB" id="A0A239ME45"/>
<dbReference type="PANTHER" id="PTHR12302:SF26">
    <property type="entry name" value="BLR1266 PROTEIN"/>
    <property type="match status" value="1"/>
</dbReference>
<keyword evidence="3" id="KW-0540">Nuclease</keyword>
<proteinExistence type="predicted"/>
<keyword evidence="3" id="KW-0378">Hydrolase</keyword>
<gene>
    <name evidence="3" type="ORF">SAMN05421757_11615</name>
</gene>
<dbReference type="InterPro" id="IPR035437">
    <property type="entry name" value="SNase_OB-fold_sf"/>
</dbReference>
<dbReference type="PANTHER" id="PTHR12302">
    <property type="entry name" value="EBNA2 BINDING PROTEIN P100"/>
    <property type="match status" value="1"/>
</dbReference>
<dbReference type="InterPro" id="IPR016071">
    <property type="entry name" value="Staphylococal_nuclease_OB-fold"/>
</dbReference>
<organism evidence="3 4">
    <name type="scientific">Tropicimonas sediminicola</name>
    <dbReference type="NCBI Taxonomy" id="1031541"/>
    <lineage>
        <taxon>Bacteria</taxon>
        <taxon>Pseudomonadati</taxon>
        <taxon>Pseudomonadota</taxon>
        <taxon>Alphaproteobacteria</taxon>
        <taxon>Rhodobacterales</taxon>
        <taxon>Roseobacteraceae</taxon>
        <taxon>Tropicimonas</taxon>
    </lineage>
</organism>
<dbReference type="Pfam" id="PF00565">
    <property type="entry name" value="SNase"/>
    <property type="match status" value="1"/>
</dbReference>
<protein>
    <submittedName>
        <fullName evidence="3">Endonuclease YncB, thermonuclease family</fullName>
    </submittedName>
</protein>
<dbReference type="PROSITE" id="PS50830">
    <property type="entry name" value="TNASE_3"/>
    <property type="match status" value="1"/>
</dbReference>
<feature type="domain" description="TNase-like" evidence="2">
    <location>
        <begin position="29"/>
        <end position="147"/>
    </location>
</feature>